<reference evidence="2 3" key="1">
    <citation type="submission" date="2018-10" db="EMBL/GenBank/DDBJ databases">
        <title>Fifty Aureobasidium pullulans genomes reveal a recombining polyextremotolerant generalist.</title>
        <authorList>
            <person name="Gostincar C."/>
            <person name="Turk M."/>
            <person name="Zajc J."/>
            <person name="Gunde-Cimerman N."/>
        </authorList>
    </citation>
    <scope>NUCLEOTIDE SEQUENCE [LARGE SCALE GENOMIC DNA]</scope>
    <source>
        <strain evidence="2 3">EXF-3380</strain>
    </source>
</reference>
<protein>
    <submittedName>
        <fullName evidence="2">Uncharacterized protein</fullName>
    </submittedName>
</protein>
<dbReference type="Proteomes" id="UP000304947">
    <property type="component" value="Unassembled WGS sequence"/>
</dbReference>
<feature type="compositionally biased region" description="Basic and acidic residues" evidence="1">
    <location>
        <begin position="75"/>
        <end position="86"/>
    </location>
</feature>
<dbReference type="AlphaFoldDB" id="A0A4S9XYJ8"/>
<evidence type="ECO:0000313" key="3">
    <source>
        <dbReference type="Proteomes" id="UP000304947"/>
    </source>
</evidence>
<feature type="compositionally biased region" description="Basic residues" evidence="1">
    <location>
        <begin position="87"/>
        <end position="98"/>
    </location>
</feature>
<feature type="compositionally biased region" description="Basic residues" evidence="1">
    <location>
        <begin position="35"/>
        <end position="44"/>
    </location>
</feature>
<feature type="non-terminal residue" evidence="2">
    <location>
        <position position="98"/>
    </location>
</feature>
<gene>
    <name evidence="2" type="ORF">D6C83_09470</name>
</gene>
<feature type="region of interest" description="Disordered" evidence="1">
    <location>
        <begin position="59"/>
        <end position="98"/>
    </location>
</feature>
<evidence type="ECO:0000313" key="2">
    <source>
        <dbReference type="EMBL" id="THZ85458.1"/>
    </source>
</evidence>
<organism evidence="2 3">
    <name type="scientific">Aureobasidium pullulans</name>
    <name type="common">Black yeast</name>
    <name type="synonym">Pullularia pullulans</name>
    <dbReference type="NCBI Taxonomy" id="5580"/>
    <lineage>
        <taxon>Eukaryota</taxon>
        <taxon>Fungi</taxon>
        <taxon>Dikarya</taxon>
        <taxon>Ascomycota</taxon>
        <taxon>Pezizomycotina</taxon>
        <taxon>Dothideomycetes</taxon>
        <taxon>Dothideomycetidae</taxon>
        <taxon>Dothideales</taxon>
        <taxon>Saccotheciaceae</taxon>
        <taxon>Aureobasidium</taxon>
    </lineage>
</organism>
<name>A0A4S9XYJ8_AURPU</name>
<feature type="region of interest" description="Disordered" evidence="1">
    <location>
        <begin position="1"/>
        <end position="45"/>
    </location>
</feature>
<comment type="caution">
    <text evidence="2">The sequence shown here is derived from an EMBL/GenBank/DDBJ whole genome shotgun (WGS) entry which is preliminary data.</text>
</comment>
<dbReference type="EMBL" id="QZBU01006421">
    <property type="protein sequence ID" value="THZ85458.1"/>
    <property type="molecule type" value="Genomic_DNA"/>
</dbReference>
<accession>A0A4S9XYJ8</accession>
<sequence length="98" mass="11305">MMNPLPPSLPTSLSPTSNLHQHLYPSSFAQQTATRRPRIARSQRRSSLALLCNRTIWNPSTHAMPKSANKACKPSRRETVARERSRSKERRRPRMTRN</sequence>
<proteinExistence type="predicted"/>
<evidence type="ECO:0000256" key="1">
    <source>
        <dbReference type="SAM" id="MobiDB-lite"/>
    </source>
</evidence>
<feature type="compositionally biased region" description="Low complexity" evidence="1">
    <location>
        <begin position="10"/>
        <end position="19"/>
    </location>
</feature>